<gene>
    <name evidence="1" type="ORF">AAY42_02565</name>
</gene>
<proteinExistence type="predicted"/>
<name>A0A0Q1BFC7_9FLAO</name>
<dbReference type="RefSeq" id="WP_055392446.1">
    <property type="nucleotide sequence ID" value="NZ_LCTZ01000002.1"/>
</dbReference>
<organism evidence="1 2">
    <name type="scientific">Flagellimonas eckloniae</name>
    <dbReference type="NCBI Taxonomy" id="346185"/>
    <lineage>
        <taxon>Bacteria</taxon>
        <taxon>Pseudomonadati</taxon>
        <taxon>Bacteroidota</taxon>
        <taxon>Flavobacteriia</taxon>
        <taxon>Flavobacteriales</taxon>
        <taxon>Flavobacteriaceae</taxon>
        <taxon>Flagellimonas</taxon>
    </lineage>
</organism>
<dbReference type="PROSITE" id="PS51257">
    <property type="entry name" value="PROKAR_LIPOPROTEIN"/>
    <property type="match status" value="1"/>
</dbReference>
<accession>A0A0Q1BFC7</accession>
<dbReference type="Proteomes" id="UP000050827">
    <property type="component" value="Unassembled WGS sequence"/>
</dbReference>
<comment type="caution">
    <text evidence="1">The sequence shown here is derived from an EMBL/GenBank/DDBJ whole genome shotgun (WGS) entry which is preliminary data.</text>
</comment>
<reference evidence="1 2" key="1">
    <citation type="submission" date="2015-04" db="EMBL/GenBank/DDBJ databases">
        <title>Complete genome of flavobacterium.</title>
        <authorList>
            <person name="Kwon Y.M."/>
            <person name="Kim S.-J."/>
        </authorList>
    </citation>
    <scope>NUCLEOTIDE SEQUENCE [LARGE SCALE GENOMIC DNA]</scope>
    <source>
        <strain evidence="1 2">DK169</strain>
    </source>
</reference>
<keyword evidence="2" id="KW-1185">Reference proteome</keyword>
<dbReference type="OrthoDB" id="1489643at2"/>
<dbReference type="STRING" id="346185.AAY42_02565"/>
<evidence type="ECO:0000313" key="1">
    <source>
        <dbReference type="EMBL" id="KQC28904.1"/>
    </source>
</evidence>
<evidence type="ECO:0000313" key="2">
    <source>
        <dbReference type="Proteomes" id="UP000050827"/>
    </source>
</evidence>
<dbReference type="EMBL" id="LCTZ01000002">
    <property type="protein sequence ID" value="KQC28904.1"/>
    <property type="molecule type" value="Genomic_DNA"/>
</dbReference>
<dbReference type="PATRIC" id="fig|1547436.3.peg.534"/>
<dbReference type="AlphaFoldDB" id="A0A0Q1BFC7"/>
<protein>
    <recommendedName>
        <fullName evidence="3">Lipoprotein</fullName>
    </recommendedName>
</protein>
<evidence type="ECO:0008006" key="3">
    <source>
        <dbReference type="Google" id="ProtNLM"/>
    </source>
</evidence>
<sequence>MKKLVLISMMVLLAACGGVKKTQEDLNSGNYVSAMNKAIKNLAENKTKKGNQAYILMLEDAFAKNSEREVEQITFLEKDGNPANLETIYKKYQQLKRIQERIRPLLPLSIIDEGRDANFRFSNYDSSILSTKNGLSQYLYDNASNLLTTAREKEDYRAAYDDLKYLENINPGYKETVAKMHQAHERGLEYIRVDIANETEQIIPERLENELLDFNTFGINNFWTEYHTRPLEDIQYDYALNLNFREIYISPEQINETQIIKEKQIKDGYEYLLDNQGNAVKDSLGNRIKVDRLKTVKCNFYQFTQFKSAQIGAQVSLTDLSNGQEINSYPLSSEFIFEHIYANYKGDKRALNTDLITLLDVRAIPFPTNEQMVYDAGEDLKMRLKSIVNQNQFVAGNRFND</sequence>